<keyword evidence="6 10" id="KW-0863">Zinc-finger</keyword>
<dbReference type="GO" id="GO:0008270">
    <property type="term" value="F:zinc ion binding"/>
    <property type="evidence" value="ECO:0007669"/>
    <property type="project" value="UniProtKB-KW"/>
</dbReference>
<evidence type="ECO:0000313" key="13">
    <source>
        <dbReference type="Proteomes" id="UP000510647"/>
    </source>
</evidence>
<evidence type="ECO:0000256" key="7">
    <source>
        <dbReference type="ARBA" id="ARBA00022786"/>
    </source>
</evidence>
<dbReference type="GO" id="GO:0061665">
    <property type="term" value="F:SUMO ligase activity"/>
    <property type="evidence" value="ECO:0007669"/>
    <property type="project" value="TreeGrafter"/>
</dbReference>
<dbReference type="GO" id="GO:0030915">
    <property type="term" value="C:Smc5-Smc6 complex"/>
    <property type="evidence" value="ECO:0007669"/>
    <property type="project" value="InterPro"/>
</dbReference>
<keyword evidence="8" id="KW-0862">Zinc</keyword>
<keyword evidence="13" id="KW-1185">Reference proteome</keyword>
<evidence type="ECO:0000256" key="4">
    <source>
        <dbReference type="ARBA" id="ARBA00022679"/>
    </source>
</evidence>
<evidence type="ECO:0000313" key="12">
    <source>
        <dbReference type="EMBL" id="QLQ82568.1"/>
    </source>
</evidence>
<dbReference type="OrthoDB" id="756301at2759"/>
<comment type="subcellular location">
    <subcellularLocation>
        <location evidence="1">Nucleus</location>
    </subcellularLocation>
</comment>
<keyword evidence="4" id="KW-0808">Transferase</keyword>
<dbReference type="AlphaFoldDB" id="A0A7H9HXV6"/>
<accession>A0A7H9HXV6</accession>
<evidence type="ECO:0000256" key="10">
    <source>
        <dbReference type="PROSITE-ProRule" id="PRU00452"/>
    </source>
</evidence>
<dbReference type="GO" id="GO:0005634">
    <property type="term" value="C:nucleus"/>
    <property type="evidence" value="ECO:0007669"/>
    <property type="project" value="UniProtKB-SubCell"/>
</dbReference>
<keyword evidence="7" id="KW-0833">Ubl conjugation pathway</keyword>
<evidence type="ECO:0000256" key="8">
    <source>
        <dbReference type="ARBA" id="ARBA00022833"/>
    </source>
</evidence>
<organism evidence="12 13">
    <name type="scientific">Torulaspora globosa</name>
    <dbReference type="NCBI Taxonomy" id="48254"/>
    <lineage>
        <taxon>Eukaryota</taxon>
        <taxon>Fungi</taxon>
        <taxon>Dikarya</taxon>
        <taxon>Ascomycota</taxon>
        <taxon>Saccharomycotina</taxon>
        <taxon>Saccharomycetes</taxon>
        <taxon>Saccharomycetales</taxon>
        <taxon>Saccharomycetaceae</taxon>
        <taxon>Torulaspora</taxon>
    </lineage>
</organism>
<dbReference type="PANTHER" id="PTHR21330">
    <property type="entry name" value="E3 SUMO-PROTEIN LIGASE NSE2"/>
    <property type="match status" value="1"/>
</dbReference>
<dbReference type="PANTHER" id="PTHR21330:SF1">
    <property type="entry name" value="E3 SUMO-PROTEIN LIGASE NSE2"/>
    <property type="match status" value="1"/>
</dbReference>
<proteinExistence type="inferred from homology"/>
<dbReference type="Pfam" id="PF11789">
    <property type="entry name" value="zf-Nse"/>
    <property type="match status" value="1"/>
</dbReference>
<dbReference type="GO" id="GO:0000724">
    <property type="term" value="P:double-strand break repair via homologous recombination"/>
    <property type="evidence" value="ECO:0007669"/>
    <property type="project" value="InterPro"/>
</dbReference>
<dbReference type="Gene3D" id="3.30.40.10">
    <property type="entry name" value="Zinc/RING finger domain, C3HC4 (zinc finger)"/>
    <property type="match status" value="1"/>
</dbReference>
<dbReference type="EMBL" id="CP059274">
    <property type="protein sequence ID" value="QLQ82568.1"/>
    <property type="molecule type" value="Genomic_DNA"/>
</dbReference>
<protein>
    <recommendedName>
        <fullName evidence="11">SP-RING-type domain-containing protein</fullName>
    </recommendedName>
</protein>
<keyword evidence="5" id="KW-0479">Metal-binding</keyword>
<evidence type="ECO:0000256" key="1">
    <source>
        <dbReference type="ARBA" id="ARBA00004123"/>
    </source>
</evidence>
<evidence type="ECO:0000256" key="9">
    <source>
        <dbReference type="ARBA" id="ARBA00023242"/>
    </source>
</evidence>
<dbReference type="PROSITE" id="PS51044">
    <property type="entry name" value="ZF_SP_RING"/>
    <property type="match status" value="1"/>
</dbReference>
<dbReference type="InterPro" id="IPR054753">
    <property type="entry name" value="MMS21_N"/>
</dbReference>
<dbReference type="UniPathway" id="UPA00886"/>
<comment type="pathway">
    <text evidence="2">Protein modification; protein sumoylation.</text>
</comment>
<evidence type="ECO:0000256" key="2">
    <source>
        <dbReference type="ARBA" id="ARBA00004718"/>
    </source>
</evidence>
<dbReference type="Pfam" id="PF22326">
    <property type="entry name" value="MMS21_N"/>
    <property type="match status" value="1"/>
</dbReference>
<dbReference type="Proteomes" id="UP000510647">
    <property type="component" value="Chromosome 8"/>
</dbReference>
<dbReference type="InterPro" id="IPR004181">
    <property type="entry name" value="Znf_MIZ"/>
</dbReference>
<comment type="similarity">
    <text evidence="3">Belongs to the NSE2 family.</text>
</comment>
<evidence type="ECO:0000259" key="11">
    <source>
        <dbReference type="PROSITE" id="PS51044"/>
    </source>
</evidence>
<evidence type="ECO:0000256" key="5">
    <source>
        <dbReference type="ARBA" id="ARBA00022723"/>
    </source>
</evidence>
<keyword evidence="9" id="KW-0539">Nucleus</keyword>
<dbReference type="CDD" id="cd16651">
    <property type="entry name" value="SPL-RING_NSE2"/>
    <property type="match status" value="1"/>
</dbReference>
<feature type="domain" description="SP-RING-type" evidence="11">
    <location>
        <begin position="158"/>
        <end position="245"/>
    </location>
</feature>
<dbReference type="SUPFAM" id="SSF57850">
    <property type="entry name" value="RING/U-box"/>
    <property type="match status" value="1"/>
</dbReference>
<evidence type="ECO:0000256" key="3">
    <source>
        <dbReference type="ARBA" id="ARBA00008212"/>
    </source>
</evidence>
<name>A0A7H9HXV6_9SACH</name>
<dbReference type="InterPro" id="IPR026846">
    <property type="entry name" value="Nse2(Mms21)"/>
</dbReference>
<sequence length="254" mass="28777">MGKLPSGLPVHRNARSAFHELNVADVSRCCRDVAQQLVETYRDAMGDPGDELDVQMNELIATYRELVALESSSRCLETKLENAKGKYRESSHNSEPVELSSWNRYISDSDGRPGLLDIFNSEETSVGTRPKPTGDFKLLEAIAYLWKDPTAMMPDENNDDDVHIEGGKIELCCPITCQDFERPMISKKCNHVFDLQGLQNYFQDYTTRVCPMPGCSLTLSINDFEEDEVMKLRCQIEKVKKKNSTEDQTAMHVI</sequence>
<evidence type="ECO:0000256" key="6">
    <source>
        <dbReference type="ARBA" id="ARBA00022771"/>
    </source>
</evidence>
<reference evidence="12 13" key="1">
    <citation type="submission" date="2020-06" db="EMBL/GenBank/DDBJ databases">
        <title>The yeast mating-type switching endonuclease HO is a domesticated member of an unorthodox homing genetic element family.</title>
        <authorList>
            <person name="Coughlan A.Y."/>
            <person name="Lombardi L."/>
            <person name="Braun-Galleani S."/>
            <person name="Martos A.R."/>
            <person name="Galeote V."/>
            <person name="Bigey F."/>
            <person name="Dequin S."/>
            <person name="Byrne K.P."/>
            <person name="Wolfe K.H."/>
        </authorList>
    </citation>
    <scope>NUCLEOTIDE SEQUENCE [LARGE SCALE GENOMIC DNA]</scope>
    <source>
        <strain evidence="12 13">CBS2947</strain>
    </source>
</reference>
<dbReference type="InterPro" id="IPR013083">
    <property type="entry name" value="Znf_RING/FYVE/PHD"/>
</dbReference>
<dbReference type="GO" id="GO:0016925">
    <property type="term" value="P:protein sumoylation"/>
    <property type="evidence" value="ECO:0007669"/>
    <property type="project" value="UniProtKB-UniPathway"/>
</dbReference>
<dbReference type="Gene3D" id="1.20.120.1010">
    <property type="match status" value="1"/>
</dbReference>
<gene>
    <name evidence="12" type="ORF">HG537_0H03310</name>
</gene>